<reference evidence="3" key="1">
    <citation type="submission" date="2022-10" db="EMBL/GenBank/DDBJ databases">
        <title>The complete genomes of actinobacterial strains from the NBC collection.</title>
        <authorList>
            <person name="Joergensen T.S."/>
            <person name="Alvarez Arevalo M."/>
            <person name="Sterndorff E.B."/>
            <person name="Faurdal D."/>
            <person name="Vuksanovic O."/>
            <person name="Mourched A.-S."/>
            <person name="Charusanti P."/>
            <person name="Shaw S."/>
            <person name="Blin K."/>
            <person name="Weber T."/>
        </authorList>
    </citation>
    <scope>NUCLEOTIDE SEQUENCE</scope>
    <source>
        <strain evidence="3">NBC_00222</strain>
    </source>
</reference>
<dbReference type="EMBL" id="CP108110">
    <property type="protein sequence ID" value="WUQ82274.1"/>
    <property type="molecule type" value="Genomic_DNA"/>
</dbReference>
<evidence type="ECO:0000256" key="1">
    <source>
        <dbReference type="SAM" id="MobiDB-lite"/>
    </source>
</evidence>
<keyword evidence="4" id="KW-1185">Reference proteome</keyword>
<protein>
    <submittedName>
        <fullName evidence="3">Trypsin-like peptidase domain-containing protein</fullName>
    </submittedName>
</protein>
<dbReference type="SUPFAM" id="SSF50494">
    <property type="entry name" value="Trypsin-like serine proteases"/>
    <property type="match status" value="1"/>
</dbReference>
<proteinExistence type="predicted"/>
<dbReference type="RefSeq" id="WP_328953341.1">
    <property type="nucleotide sequence ID" value="NZ_CP108110.1"/>
</dbReference>
<evidence type="ECO:0000313" key="3">
    <source>
        <dbReference type="EMBL" id="WUQ82274.1"/>
    </source>
</evidence>
<dbReference type="Pfam" id="PF13365">
    <property type="entry name" value="Trypsin_2"/>
    <property type="match status" value="1"/>
</dbReference>
<sequence>MTVPARPDLAAAEALRRCTVVVTVAGDFRGSGFLVAPGLAVTAAHVVARAARAAEPVAVRHESGEHAVPADRIRLAPESGEGNDNGHGNGKGSYPFPDLALLGVPDWSGHPVARLAATEAEPDTVLTALGYSTHTPSPGARPDTLRLRVVGLADRYLGVRGDGIRDGHSGSMLVDGDGLVRGVLKGSRSFQRDEGGWYTPVGALTALLGTAGVAPPVPPPPPPTPVPPPPPVPPAPPGNGELVDALMAFELLRRPDGRFDLLDAMSRHLGLAHSFEAEDRPDRRTHLHQIVRACRSFRDGRTALRALRAAMAELAPDDGALDTLDAVVGRALGEREDG</sequence>
<feature type="compositionally biased region" description="Basic and acidic residues" evidence="1">
    <location>
        <begin position="58"/>
        <end position="75"/>
    </location>
</feature>
<name>A0ABZ1TWT2_9ACTN</name>
<dbReference type="InterPro" id="IPR009003">
    <property type="entry name" value="Peptidase_S1_PA"/>
</dbReference>
<accession>A0ABZ1TWT2</accession>
<dbReference type="InterPro" id="IPR045431">
    <property type="entry name" value="EAD2"/>
</dbReference>
<feature type="domain" description="Effector-associated" evidence="2">
    <location>
        <begin position="243"/>
        <end position="328"/>
    </location>
</feature>
<feature type="region of interest" description="Disordered" evidence="1">
    <location>
        <begin position="55"/>
        <end position="92"/>
    </location>
</feature>
<dbReference type="Proteomes" id="UP001432222">
    <property type="component" value="Chromosome"/>
</dbReference>
<dbReference type="Gene3D" id="2.40.10.120">
    <property type="match status" value="1"/>
</dbReference>
<feature type="compositionally biased region" description="Pro residues" evidence="1">
    <location>
        <begin position="215"/>
        <end position="237"/>
    </location>
</feature>
<evidence type="ECO:0000259" key="2">
    <source>
        <dbReference type="Pfam" id="PF19956"/>
    </source>
</evidence>
<evidence type="ECO:0000313" key="4">
    <source>
        <dbReference type="Proteomes" id="UP001432222"/>
    </source>
</evidence>
<organism evidence="3 4">
    <name type="scientific">Kitasatospora purpeofusca</name>
    <dbReference type="NCBI Taxonomy" id="67352"/>
    <lineage>
        <taxon>Bacteria</taxon>
        <taxon>Bacillati</taxon>
        <taxon>Actinomycetota</taxon>
        <taxon>Actinomycetes</taxon>
        <taxon>Kitasatosporales</taxon>
        <taxon>Streptomycetaceae</taxon>
        <taxon>Kitasatospora</taxon>
    </lineage>
</organism>
<dbReference type="Pfam" id="PF19956">
    <property type="entry name" value="EAD2"/>
    <property type="match status" value="1"/>
</dbReference>
<feature type="region of interest" description="Disordered" evidence="1">
    <location>
        <begin position="214"/>
        <end position="237"/>
    </location>
</feature>
<gene>
    <name evidence="3" type="ORF">OHA16_04320</name>
</gene>